<comment type="caution">
    <text evidence="2">The sequence shown here is derived from an EMBL/GenBank/DDBJ whole genome shotgun (WGS) entry which is preliminary data.</text>
</comment>
<keyword evidence="1" id="KW-0472">Membrane</keyword>
<feature type="transmembrane region" description="Helical" evidence="1">
    <location>
        <begin position="176"/>
        <end position="195"/>
    </location>
</feature>
<proteinExistence type="predicted"/>
<keyword evidence="1" id="KW-0812">Transmembrane</keyword>
<reference evidence="2 3" key="1">
    <citation type="submission" date="2020-08" db="EMBL/GenBank/DDBJ databases">
        <title>Cohnella phylogeny.</title>
        <authorList>
            <person name="Dunlap C."/>
        </authorList>
    </citation>
    <scope>NUCLEOTIDE SEQUENCE [LARGE SCALE GENOMIC DNA]</scope>
    <source>
        <strain evidence="2 3">DSM 28246</strain>
    </source>
</reference>
<dbReference type="Proteomes" id="UP000547209">
    <property type="component" value="Unassembled WGS sequence"/>
</dbReference>
<dbReference type="RefSeq" id="WP_185671987.1">
    <property type="nucleotide sequence ID" value="NZ_JACJVP010000044.1"/>
</dbReference>
<keyword evidence="1" id="KW-1133">Transmembrane helix</keyword>
<evidence type="ECO:0000256" key="1">
    <source>
        <dbReference type="SAM" id="Phobius"/>
    </source>
</evidence>
<evidence type="ECO:0000313" key="3">
    <source>
        <dbReference type="Proteomes" id="UP000547209"/>
    </source>
</evidence>
<organism evidence="2 3">
    <name type="scientific">Cohnella nanjingensis</name>
    <dbReference type="NCBI Taxonomy" id="1387779"/>
    <lineage>
        <taxon>Bacteria</taxon>
        <taxon>Bacillati</taxon>
        <taxon>Bacillota</taxon>
        <taxon>Bacilli</taxon>
        <taxon>Bacillales</taxon>
        <taxon>Paenibacillaceae</taxon>
        <taxon>Cohnella</taxon>
    </lineage>
</organism>
<dbReference type="EMBL" id="JACJVP010000044">
    <property type="protein sequence ID" value="MBB6674125.1"/>
    <property type="molecule type" value="Genomic_DNA"/>
</dbReference>
<accession>A0A7X0VHG7</accession>
<protein>
    <recommendedName>
        <fullName evidence="4">Zf-HC2 domain-containing protein</fullName>
    </recommendedName>
</protein>
<keyword evidence="3" id="KW-1185">Reference proteome</keyword>
<evidence type="ECO:0000313" key="2">
    <source>
        <dbReference type="EMBL" id="MBB6674125.1"/>
    </source>
</evidence>
<name>A0A7X0VHG7_9BACL</name>
<gene>
    <name evidence="2" type="ORF">H7C19_25925</name>
</gene>
<dbReference type="AlphaFoldDB" id="A0A7X0VHG7"/>
<evidence type="ECO:0008006" key="4">
    <source>
        <dbReference type="Google" id="ProtNLM"/>
    </source>
</evidence>
<sequence length="200" mass="22683">MRSECDEVQDRLADYWDWPEEASERLEVDDHLTHCAVCAEQFRLWEESFALIREIPDAYEPEEETIAAAEMNRNVMNRIYAEEDWLLPASRRTYAFTGAFRIRVASMLTALLAVFGCGFLYTLYDRSSGEGAAMTGVMETANALTDRSGSQLFVDVPVASLSDPIVLHVSPVMPEYWIALSLLGVIMTLLILNWFSRVRA</sequence>
<feature type="transmembrane region" description="Helical" evidence="1">
    <location>
        <begin position="100"/>
        <end position="124"/>
    </location>
</feature>